<comment type="catalytic activity">
    <reaction evidence="24">
        <text>L-aspartate + ATP = 4-phospho-L-aspartate + ADP</text>
        <dbReference type="Rhea" id="RHEA:23776"/>
        <dbReference type="ChEBI" id="CHEBI:29991"/>
        <dbReference type="ChEBI" id="CHEBI:30616"/>
        <dbReference type="ChEBI" id="CHEBI:57535"/>
        <dbReference type="ChEBI" id="CHEBI:456216"/>
        <dbReference type="EC" id="2.7.2.4"/>
    </reaction>
    <physiologicalReaction direction="left-to-right" evidence="24">
        <dbReference type="Rhea" id="RHEA:23777"/>
    </physiologicalReaction>
</comment>
<keyword evidence="21" id="KW-0486">Methionine biosynthesis</keyword>
<dbReference type="InterPro" id="IPR000073">
    <property type="entry name" value="AB_hydrolase_1"/>
</dbReference>
<dbReference type="EC" id="2.7.2.4" evidence="31"/>
<dbReference type="PROSITE" id="PS01042">
    <property type="entry name" value="HOMOSER_DHGENASE"/>
    <property type="match status" value="1"/>
</dbReference>
<evidence type="ECO:0000256" key="20">
    <source>
        <dbReference type="ARBA" id="ARBA00023154"/>
    </source>
</evidence>
<comment type="cofactor">
    <cofactor evidence="1">
        <name>a metal cation</name>
        <dbReference type="ChEBI" id="CHEBI:25213"/>
    </cofactor>
</comment>
<evidence type="ECO:0000259" key="28">
    <source>
        <dbReference type="Pfam" id="PF00742"/>
    </source>
</evidence>
<evidence type="ECO:0000256" key="10">
    <source>
        <dbReference type="ARBA" id="ARBA00022679"/>
    </source>
</evidence>
<comment type="pathway">
    <text evidence="2">Amino-acid biosynthesis; L-lysine biosynthesis via DAP pathway; (S)-tetrahydrodipicolinate from L-aspartate: step 1/4.</text>
</comment>
<dbReference type="SUPFAM" id="SSF55347">
    <property type="entry name" value="Glyceraldehyde-3-phosphate dehydrogenase-like, C-terminal domain"/>
    <property type="match status" value="1"/>
</dbReference>
<evidence type="ECO:0000259" key="27">
    <source>
        <dbReference type="Pfam" id="PF00696"/>
    </source>
</evidence>
<dbReference type="Pfam" id="PF00561">
    <property type="entry name" value="Abhydrolase_1"/>
    <property type="match status" value="1"/>
</dbReference>
<dbReference type="Pfam" id="PF22468">
    <property type="entry name" value="ACT_9"/>
    <property type="match status" value="1"/>
</dbReference>
<dbReference type="InterPro" id="IPR011147">
    <property type="entry name" value="Bifunc_Aspkin/hSer_DH"/>
</dbReference>
<evidence type="ECO:0000256" key="1">
    <source>
        <dbReference type="ARBA" id="ARBA00001920"/>
    </source>
</evidence>
<dbReference type="EC" id="1.1.1.3" evidence="31"/>
<dbReference type="Gene3D" id="3.30.360.10">
    <property type="entry name" value="Dihydrodipicolinate Reductase, domain 2"/>
    <property type="match status" value="1"/>
</dbReference>
<evidence type="ECO:0000256" key="19">
    <source>
        <dbReference type="ARBA" id="ARBA00023053"/>
    </source>
</evidence>
<dbReference type="InterPro" id="IPR001342">
    <property type="entry name" value="HDH_cat"/>
</dbReference>
<feature type="domain" description="Homoserine dehydrogenase catalytic" evidence="28">
    <location>
        <begin position="918"/>
        <end position="1119"/>
    </location>
</feature>
<evidence type="ECO:0000259" key="29">
    <source>
        <dbReference type="Pfam" id="PF03447"/>
    </source>
</evidence>
<dbReference type="NCBIfam" id="NF006959">
    <property type="entry name" value="PRK09436.1"/>
    <property type="match status" value="1"/>
</dbReference>
<evidence type="ECO:0000313" key="31">
    <source>
        <dbReference type="EMBL" id="MDT0677089.1"/>
    </source>
</evidence>
<dbReference type="GO" id="GO:0004412">
    <property type="term" value="F:homoserine dehydrogenase activity"/>
    <property type="evidence" value="ECO:0007669"/>
    <property type="project" value="UniProtKB-EC"/>
</dbReference>
<feature type="domain" description="Aspartate/glutamate/uridylate kinase" evidence="27">
    <location>
        <begin position="321"/>
        <end position="594"/>
    </location>
</feature>
<comment type="pathway">
    <text evidence="5">Amino-acid biosynthesis; L-methionine biosynthesis via de novo pathway; L-homoserine from L-aspartate: step 3/3.</text>
</comment>
<dbReference type="SUPFAM" id="SSF55021">
    <property type="entry name" value="ACT-like"/>
    <property type="match status" value="2"/>
</dbReference>
<comment type="pathway">
    <text evidence="4">Amino-acid biosynthesis; L-threonine biosynthesis; L-threonine from L-aspartate: step 3/5.</text>
</comment>
<keyword evidence="12" id="KW-0479">Metal-binding</keyword>
<comment type="catalytic activity">
    <reaction evidence="25">
        <text>L-homoserine + NADP(+) = L-aspartate 4-semialdehyde + NADPH + H(+)</text>
        <dbReference type="Rhea" id="RHEA:15761"/>
        <dbReference type="ChEBI" id="CHEBI:15378"/>
        <dbReference type="ChEBI" id="CHEBI:57476"/>
        <dbReference type="ChEBI" id="CHEBI:57783"/>
        <dbReference type="ChEBI" id="CHEBI:58349"/>
        <dbReference type="ChEBI" id="CHEBI:537519"/>
        <dbReference type="EC" id="1.1.1.3"/>
    </reaction>
    <physiologicalReaction direction="right-to-left" evidence="25">
        <dbReference type="Rhea" id="RHEA:15763"/>
    </physiologicalReaction>
</comment>
<evidence type="ECO:0000256" key="2">
    <source>
        <dbReference type="ARBA" id="ARBA00004766"/>
    </source>
</evidence>
<dbReference type="SUPFAM" id="SSF53474">
    <property type="entry name" value="alpha/beta-Hydrolases"/>
    <property type="match status" value="1"/>
</dbReference>
<keyword evidence="10 31" id="KW-0808">Transferase</keyword>
<organism evidence="31 32">
    <name type="scientific">Autumnicola musiva</name>
    <dbReference type="NCBI Taxonomy" id="3075589"/>
    <lineage>
        <taxon>Bacteria</taxon>
        <taxon>Pseudomonadati</taxon>
        <taxon>Bacteroidota</taxon>
        <taxon>Flavobacteriia</taxon>
        <taxon>Flavobacteriales</taxon>
        <taxon>Flavobacteriaceae</taxon>
        <taxon>Autumnicola</taxon>
    </lineage>
</organism>
<accession>A0ABU3D6T7</accession>
<keyword evidence="9" id="KW-0028">Amino-acid biosynthesis</keyword>
<evidence type="ECO:0000256" key="11">
    <source>
        <dbReference type="ARBA" id="ARBA00022697"/>
    </source>
</evidence>
<keyword evidence="20" id="KW-0457">Lysine biosynthesis</keyword>
<evidence type="ECO:0000256" key="8">
    <source>
        <dbReference type="ARBA" id="ARBA00010046"/>
    </source>
</evidence>
<dbReference type="SUPFAM" id="SSF51735">
    <property type="entry name" value="NAD(P)-binding Rossmann-fold domains"/>
    <property type="match status" value="1"/>
</dbReference>
<keyword evidence="18" id="KW-0520">NAD</keyword>
<dbReference type="InterPro" id="IPR001048">
    <property type="entry name" value="Asp/Glu/Uridylate_kinase"/>
</dbReference>
<evidence type="ECO:0000256" key="23">
    <source>
        <dbReference type="ARBA" id="ARBA00044938"/>
    </source>
</evidence>
<evidence type="ECO:0000256" key="13">
    <source>
        <dbReference type="ARBA" id="ARBA00022741"/>
    </source>
</evidence>
<evidence type="ECO:0000256" key="3">
    <source>
        <dbReference type="ARBA" id="ARBA00004986"/>
    </source>
</evidence>
<evidence type="ECO:0000259" key="26">
    <source>
        <dbReference type="Pfam" id="PF00561"/>
    </source>
</evidence>
<dbReference type="SUPFAM" id="SSF53633">
    <property type="entry name" value="Carbamate kinase-like"/>
    <property type="match status" value="1"/>
</dbReference>
<dbReference type="Gene3D" id="3.40.50.1820">
    <property type="entry name" value="alpha/beta hydrolase"/>
    <property type="match status" value="1"/>
</dbReference>
<evidence type="ECO:0000256" key="6">
    <source>
        <dbReference type="ARBA" id="ARBA00005139"/>
    </source>
</evidence>
<comment type="similarity">
    <text evidence="8">In the N-terminal section; belongs to the aspartokinase family.</text>
</comment>
<dbReference type="RefSeq" id="WP_311503429.1">
    <property type="nucleotide sequence ID" value="NZ_JAVRHK010000007.1"/>
</dbReference>
<dbReference type="CDD" id="cd04921">
    <property type="entry name" value="ACT_AKi-HSDH-ThrA-like_1"/>
    <property type="match status" value="1"/>
</dbReference>
<dbReference type="NCBIfam" id="TIGR00657">
    <property type="entry name" value="asp_kinases"/>
    <property type="match status" value="1"/>
</dbReference>
<dbReference type="InterPro" id="IPR036291">
    <property type="entry name" value="NAD(P)-bd_dom_sf"/>
</dbReference>
<evidence type="ECO:0000259" key="30">
    <source>
        <dbReference type="Pfam" id="PF22468"/>
    </source>
</evidence>
<evidence type="ECO:0000256" key="7">
    <source>
        <dbReference type="ARBA" id="ARBA00007952"/>
    </source>
</evidence>
<name>A0ABU3D6T7_9FLAO</name>
<keyword evidence="13" id="KW-0547">Nucleotide-binding</keyword>
<comment type="pathway">
    <text evidence="3">Amino-acid biosynthesis; L-methionine biosynthesis via de novo pathway; L-homoserine from L-aspartate: step 1/3.</text>
</comment>
<dbReference type="Gene3D" id="3.30.2130.10">
    <property type="entry name" value="VC0802-like"/>
    <property type="match status" value="1"/>
</dbReference>
<evidence type="ECO:0000256" key="14">
    <source>
        <dbReference type="ARBA" id="ARBA00022777"/>
    </source>
</evidence>
<dbReference type="GO" id="GO:0004072">
    <property type="term" value="F:aspartate kinase activity"/>
    <property type="evidence" value="ECO:0007669"/>
    <property type="project" value="UniProtKB-EC"/>
</dbReference>
<dbReference type="Pfam" id="PF03447">
    <property type="entry name" value="NAD_binding_3"/>
    <property type="match status" value="1"/>
</dbReference>
<keyword evidence="11" id="KW-0791">Threonine biosynthesis</keyword>
<feature type="domain" description="Aspartate/homoserine dehydrogenase NAD-binding" evidence="29">
    <location>
        <begin position="776"/>
        <end position="910"/>
    </location>
</feature>
<protein>
    <submittedName>
        <fullName evidence="31">Bifunctional aspartate kinase/homoserine dehydrogenase I</fullName>
        <ecNumber evidence="31">1.1.1.3</ecNumber>
        <ecNumber evidence="31">2.7.2.4</ecNumber>
    </submittedName>
</protein>
<dbReference type="InterPro" id="IPR001341">
    <property type="entry name" value="Asp_kinase"/>
</dbReference>
<evidence type="ECO:0000256" key="5">
    <source>
        <dbReference type="ARBA" id="ARBA00005062"/>
    </source>
</evidence>
<evidence type="ECO:0000256" key="17">
    <source>
        <dbReference type="ARBA" id="ARBA00023002"/>
    </source>
</evidence>
<evidence type="ECO:0000256" key="24">
    <source>
        <dbReference type="ARBA" id="ARBA00048561"/>
    </source>
</evidence>
<comment type="similarity">
    <text evidence="7">In the C-terminal section; belongs to the homoserine dehydrogenase family.</text>
</comment>
<comment type="pathway">
    <text evidence="6">Amino-acid biosynthesis; L-threonine biosynthesis; L-threonine from L-aspartate: step 1/5.</text>
</comment>
<evidence type="ECO:0000256" key="9">
    <source>
        <dbReference type="ARBA" id="ARBA00022605"/>
    </source>
</evidence>
<sequence>MLEEISIENFKNSAGIVQDIQLSYQIFGQPLNTAPVVMINHALTGNSNVAGNDGWWKALVGEEKCIDTNKYTILAFNIPGNGYDGFIIENYKDFVARDVASIFLLGLKELKIAKLFALIGGSLGGGIAWEMAAINPSITQNLIPIATDWKSTDWLIANCQVQELFLNNSKNPVHDARMHAMLCYRTPESFKSRFKRSTNEELQVFNVESWLLHHGNKLQERFQIGAYKLMNQLLKTIDVSRGRPELDKILERIEGNICIIGVDSDLFFTAEENRETHRQLAQSSNKVTYSEIHSVHGHDAFLIENKQVEQIISGIFQQGNKLKIVKFGGKSLSNGNGIKAVLNIIEGKIEKQERIGVVVSARGKTTDQLEDLLEMAASNQDYNNAFKKFKKYQIGGFDSLDFSEEFKNIENLLEGVRLLGDYSPKVKDHLLAQGEIISAKLITEVLQQRGHKAHFTDSRNLLKTDNKFGSAQPLEAVSKEHFLKHFEQYNGQTVNIITGYIGSTSDGETTTLGRNGSNYSAALLANYLDAEELQNYTHVDGIFTANPDLVRNAQRIEELSYSEANELANFGATILHAKTIIPLIEKNIPLRILNTFNHDNQGTLITAKPTKGGIKSLSVLENNSLLNLEGRGLLGKSGIDARIFRALGDSGISVSIISQGSSERGIGLVVDAQNANRAVKSLEREFESDFYSKDVNKISVIDDVSVISIVGQDLSTFHKPYNALIRNQIVPLLFNNTVTGKNVSLVVKKTQLHKALNVIHGEIFEVYKKINIAIFGHGNVGGTLIDQILHSATSIEERKKIKLNVFAVANSRKLLLASEGISQDWKEKLQSSEKESSVSEIINYARLHHLENLIAIDNTASRDFVQQYPKLIKNGFDLISSNKIANTLDMNFYRDLREDLEKNQKRYLYETNVGAGLPLIDTIRILHLSGENITRIRGVFSGTLSFLFNTFSSEDRPFSSVVKEAIEKGFTEPDPREDLNGNDVGRKLLILARELDLQNEFEDVKIKNLVPEDLRGGDAESFISNLEKLDKKYQKIKDQQKPNHVLRFIGDLSGDLQQDKGELEVNLVSVPADSSLGQVKGADSIFEIYTESYGDRPIVIQGAGAGAAVTARGVFGDILKLSEKKA</sequence>
<comment type="function">
    <text evidence="23">Bifunctional aspartate kinase and homoserine dehydrogenase that catalyzes the first and the third steps toward the synthesis of lysine, methionine and threonine from aspartate.</text>
</comment>
<evidence type="ECO:0000256" key="18">
    <source>
        <dbReference type="ARBA" id="ARBA00023027"/>
    </source>
</evidence>
<dbReference type="Pfam" id="PF00742">
    <property type="entry name" value="Homoserine_dh"/>
    <property type="match status" value="1"/>
</dbReference>
<dbReference type="PANTHER" id="PTHR43070:SF5">
    <property type="entry name" value="HOMOSERINE DEHYDROGENASE"/>
    <property type="match status" value="1"/>
</dbReference>
<gene>
    <name evidence="31" type="primary">thrA</name>
    <name evidence="31" type="ORF">RM539_10895</name>
</gene>
<dbReference type="InterPro" id="IPR036393">
    <property type="entry name" value="AceGlu_kinase-like_sf"/>
</dbReference>
<dbReference type="InterPro" id="IPR005106">
    <property type="entry name" value="Asp/hSer_DH_NAD-bd"/>
</dbReference>
<dbReference type="PANTHER" id="PTHR43070">
    <property type="match status" value="1"/>
</dbReference>
<evidence type="ECO:0000256" key="15">
    <source>
        <dbReference type="ARBA" id="ARBA00022840"/>
    </source>
</evidence>
<feature type="domain" description="Aspartokinase ACT" evidence="30">
    <location>
        <begin position="627"/>
        <end position="686"/>
    </location>
</feature>
<dbReference type="Gene3D" id="3.40.50.720">
    <property type="entry name" value="NAD(P)-binding Rossmann-like Domain"/>
    <property type="match status" value="1"/>
</dbReference>
<dbReference type="Proteomes" id="UP001262582">
    <property type="component" value="Unassembled WGS sequence"/>
</dbReference>
<evidence type="ECO:0000256" key="12">
    <source>
        <dbReference type="ARBA" id="ARBA00022723"/>
    </source>
</evidence>
<evidence type="ECO:0000256" key="21">
    <source>
        <dbReference type="ARBA" id="ARBA00023167"/>
    </source>
</evidence>
<keyword evidence="15" id="KW-0067">ATP-binding</keyword>
<dbReference type="InterPro" id="IPR029058">
    <property type="entry name" value="AB_hydrolase_fold"/>
</dbReference>
<dbReference type="InterPro" id="IPR045865">
    <property type="entry name" value="ACT-like_dom_sf"/>
</dbReference>
<comment type="caution">
    <text evidence="31">The sequence shown here is derived from an EMBL/GenBank/DDBJ whole genome shotgun (WGS) entry which is preliminary data.</text>
</comment>
<dbReference type="EMBL" id="JAVRHK010000007">
    <property type="protein sequence ID" value="MDT0677089.1"/>
    <property type="molecule type" value="Genomic_DNA"/>
</dbReference>
<evidence type="ECO:0000256" key="4">
    <source>
        <dbReference type="ARBA" id="ARBA00005056"/>
    </source>
</evidence>
<dbReference type="Pfam" id="PF00696">
    <property type="entry name" value="AA_kinase"/>
    <property type="match status" value="1"/>
</dbReference>
<keyword evidence="14 31" id="KW-0418">Kinase</keyword>
<feature type="domain" description="AB hydrolase-1" evidence="26">
    <location>
        <begin position="35"/>
        <end position="147"/>
    </location>
</feature>
<keyword evidence="19" id="KW-0915">Sodium</keyword>
<dbReference type="InterPro" id="IPR019811">
    <property type="entry name" value="HDH_CS"/>
</dbReference>
<dbReference type="Gene3D" id="3.40.1160.10">
    <property type="entry name" value="Acetylglutamate kinase-like"/>
    <property type="match status" value="1"/>
</dbReference>
<reference evidence="31 32" key="1">
    <citation type="submission" date="2023-09" db="EMBL/GenBank/DDBJ databases">
        <authorList>
            <person name="Rey-Velasco X."/>
        </authorList>
    </citation>
    <scope>NUCLEOTIDE SEQUENCE [LARGE SCALE GENOMIC DNA]</scope>
    <source>
        <strain evidence="31 32">F117</strain>
    </source>
</reference>
<evidence type="ECO:0000313" key="32">
    <source>
        <dbReference type="Proteomes" id="UP001262582"/>
    </source>
</evidence>
<keyword evidence="32" id="KW-1185">Reference proteome</keyword>
<dbReference type="InterPro" id="IPR054352">
    <property type="entry name" value="ACT_Aspartokinase"/>
</dbReference>
<proteinExistence type="inferred from homology"/>
<evidence type="ECO:0000256" key="22">
    <source>
        <dbReference type="ARBA" id="ARBA00023268"/>
    </source>
</evidence>
<dbReference type="CDD" id="cd04243">
    <property type="entry name" value="AAK_AK-HSDH-like"/>
    <property type="match status" value="1"/>
</dbReference>
<keyword evidence="17 31" id="KW-0560">Oxidoreductase</keyword>
<keyword evidence="16" id="KW-0521">NADP</keyword>
<evidence type="ECO:0000256" key="16">
    <source>
        <dbReference type="ARBA" id="ARBA00022857"/>
    </source>
</evidence>
<keyword evidence="22" id="KW-0511">Multifunctional enzyme</keyword>
<evidence type="ECO:0000256" key="25">
    <source>
        <dbReference type="ARBA" id="ARBA00048841"/>
    </source>
</evidence>